<keyword evidence="3" id="KW-0808">Transferase</keyword>
<dbReference type="PANTHER" id="PTHR45947">
    <property type="entry name" value="SULFOQUINOVOSYL TRANSFERASE SQD2"/>
    <property type="match status" value="1"/>
</dbReference>
<organism evidence="3 4">
    <name type="scientific">Candidatus Methanobinarius endosymbioticus</name>
    <dbReference type="NCBI Taxonomy" id="2006182"/>
    <lineage>
        <taxon>Archaea</taxon>
        <taxon>Methanobacteriati</taxon>
        <taxon>Methanobacteriota</taxon>
        <taxon>Methanomada group</taxon>
        <taxon>Methanobacteria</taxon>
        <taxon>Methanobacteriales</taxon>
        <taxon>Methanobacteriaceae</taxon>
        <taxon>Candidatus Methanobinarius</taxon>
    </lineage>
</organism>
<dbReference type="EMBL" id="NIZT01000070">
    <property type="protein sequence ID" value="RBQ22334.1"/>
    <property type="molecule type" value="Genomic_DNA"/>
</dbReference>
<keyword evidence="4" id="KW-1185">Reference proteome</keyword>
<dbReference type="InterPro" id="IPR050194">
    <property type="entry name" value="Glycosyltransferase_grp1"/>
</dbReference>
<dbReference type="GO" id="GO:0102710">
    <property type="term" value="F:D-inositol-3-phosphate glycosyltransferase activity"/>
    <property type="evidence" value="ECO:0007669"/>
    <property type="project" value="UniProtKB-EC"/>
</dbReference>
<dbReference type="Proteomes" id="UP000253099">
    <property type="component" value="Unassembled WGS sequence"/>
</dbReference>
<protein>
    <submittedName>
        <fullName evidence="3">D-inositol-3-phosphate glycosyltransferase</fullName>
        <ecNumber evidence="3">2.4.1.250</ecNumber>
    </submittedName>
</protein>
<feature type="domain" description="Glycosyltransferase subfamily 4-like N-terminal" evidence="2">
    <location>
        <begin position="17"/>
        <end position="191"/>
    </location>
</feature>
<accession>A0A366M9R1</accession>
<dbReference type="PANTHER" id="PTHR45947:SF3">
    <property type="entry name" value="SULFOQUINOVOSYL TRANSFERASE SQD2"/>
    <property type="match status" value="1"/>
</dbReference>
<dbReference type="EC" id="2.4.1.250" evidence="3"/>
<evidence type="ECO:0000259" key="2">
    <source>
        <dbReference type="Pfam" id="PF13439"/>
    </source>
</evidence>
<evidence type="ECO:0000313" key="4">
    <source>
        <dbReference type="Proteomes" id="UP000253099"/>
    </source>
</evidence>
<gene>
    <name evidence="3" type="primary">mshA_2</name>
    <name evidence="3" type="ORF">ALNOE001_20720</name>
</gene>
<evidence type="ECO:0000259" key="1">
    <source>
        <dbReference type="Pfam" id="PF00534"/>
    </source>
</evidence>
<dbReference type="Pfam" id="PF13439">
    <property type="entry name" value="Glyco_transf_4"/>
    <property type="match status" value="1"/>
</dbReference>
<name>A0A366M9R1_9EURY</name>
<reference evidence="3 4" key="1">
    <citation type="submission" date="2018-06" db="EMBL/GenBank/DDBJ databases">
        <title>Genomic insight into two independent archaeal endosymbiosis events.</title>
        <authorList>
            <person name="Lind A.E."/>
            <person name="Lewis W.H."/>
            <person name="Spang A."/>
            <person name="Guy L."/>
            <person name="Embley M.T."/>
            <person name="Ettema T.J.G."/>
        </authorList>
    </citation>
    <scope>NUCLEOTIDE SEQUENCE [LARGE SCALE GENOMIC DNA]</scope>
    <source>
        <strain evidence="3">NOE</strain>
    </source>
</reference>
<evidence type="ECO:0000313" key="3">
    <source>
        <dbReference type="EMBL" id="RBQ22334.1"/>
    </source>
</evidence>
<dbReference type="Pfam" id="PF00534">
    <property type="entry name" value="Glycos_transf_1"/>
    <property type="match status" value="1"/>
</dbReference>
<keyword evidence="3" id="KW-0328">Glycosyltransferase</keyword>
<sequence>MKILHIVPIYYPCLEAGGIVNAVYQLGKKQAEKGNDVIVFTTDSCSERIKLNNRYDVDVEGVKVYYFKNLSNILKTKFIIDTPYALPFKMRKEIKKYDIVHIHEHRHSLAVAASHYAKKNNIPYVLQAHGSVLPFFQKKRLKEIFDKIWGFKILKNTSKLFALTKIEKNQYIKMGVDENKIEIVPLGIELEEYSNLAPKGNFRKKYNIKDDEQLLLFIGRINKIKGLDLLVNSFNILNKTNPNVKLAIVGPDNGFLDELKSLIKKLNLDNKIIIPGPLFEDSKKEAIIDSDIFVMPSQYESFTTSGLEAMACEKPVVLTKNNHIHTWVNNKTGLSAEYNAEDLSNKIKHLLDDKELSETMGSNGLKQVKKFYNWDSVEDQIMSIYKNII</sequence>
<dbReference type="InterPro" id="IPR028098">
    <property type="entry name" value="Glyco_trans_4-like_N"/>
</dbReference>
<dbReference type="InterPro" id="IPR001296">
    <property type="entry name" value="Glyco_trans_1"/>
</dbReference>
<dbReference type="Gene3D" id="3.40.50.2000">
    <property type="entry name" value="Glycogen Phosphorylase B"/>
    <property type="match status" value="2"/>
</dbReference>
<dbReference type="SUPFAM" id="SSF53756">
    <property type="entry name" value="UDP-Glycosyltransferase/glycogen phosphorylase"/>
    <property type="match status" value="1"/>
</dbReference>
<feature type="domain" description="Glycosyl transferase family 1" evidence="1">
    <location>
        <begin position="201"/>
        <end position="366"/>
    </location>
</feature>
<dbReference type="AlphaFoldDB" id="A0A366M9R1"/>
<comment type="caution">
    <text evidence="3">The sequence shown here is derived from an EMBL/GenBank/DDBJ whole genome shotgun (WGS) entry which is preliminary data.</text>
</comment>
<proteinExistence type="predicted"/>